<protein>
    <submittedName>
        <fullName evidence="2">Excisionase family DNA binding protein</fullName>
    </submittedName>
</protein>
<dbReference type="Proteomes" id="UP001232445">
    <property type="component" value="Unassembled WGS sequence"/>
</dbReference>
<evidence type="ECO:0000313" key="3">
    <source>
        <dbReference type="Proteomes" id="UP001232445"/>
    </source>
</evidence>
<dbReference type="InterPro" id="IPR041657">
    <property type="entry name" value="HTH_17"/>
</dbReference>
<dbReference type="Pfam" id="PF12728">
    <property type="entry name" value="HTH_17"/>
    <property type="match status" value="1"/>
</dbReference>
<evidence type="ECO:0000259" key="1">
    <source>
        <dbReference type="Pfam" id="PF12728"/>
    </source>
</evidence>
<dbReference type="Gene3D" id="1.10.10.10">
    <property type="entry name" value="Winged helix-like DNA-binding domain superfamily/Winged helix DNA-binding domain"/>
    <property type="match status" value="1"/>
</dbReference>
<organism evidence="2 3">
    <name type="scientific">Caldalkalibacillus uzonensis</name>
    <dbReference type="NCBI Taxonomy" id="353224"/>
    <lineage>
        <taxon>Bacteria</taxon>
        <taxon>Bacillati</taxon>
        <taxon>Bacillota</taxon>
        <taxon>Bacilli</taxon>
        <taxon>Bacillales</taxon>
        <taxon>Bacillaceae</taxon>
        <taxon>Caldalkalibacillus</taxon>
    </lineage>
</organism>
<evidence type="ECO:0000313" key="2">
    <source>
        <dbReference type="EMBL" id="MDQ0340238.1"/>
    </source>
</evidence>
<dbReference type="InterPro" id="IPR010093">
    <property type="entry name" value="SinI_DNA-bd"/>
</dbReference>
<dbReference type="SUPFAM" id="SSF46955">
    <property type="entry name" value="Putative DNA-binding domain"/>
    <property type="match status" value="1"/>
</dbReference>
<dbReference type="RefSeq" id="WP_307341513.1">
    <property type="nucleotide sequence ID" value="NZ_JAUSUQ010000012.1"/>
</dbReference>
<reference evidence="2 3" key="1">
    <citation type="submission" date="2023-07" db="EMBL/GenBank/DDBJ databases">
        <title>Genomic Encyclopedia of Type Strains, Phase IV (KMG-IV): sequencing the most valuable type-strain genomes for metagenomic binning, comparative biology and taxonomic classification.</title>
        <authorList>
            <person name="Goeker M."/>
        </authorList>
    </citation>
    <scope>NUCLEOTIDE SEQUENCE [LARGE SCALE GENOMIC DNA]</scope>
    <source>
        <strain evidence="2 3">DSM 17740</strain>
    </source>
</reference>
<feature type="domain" description="Helix-turn-helix" evidence="1">
    <location>
        <begin position="15"/>
        <end position="65"/>
    </location>
</feature>
<gene>
    <name evidence="2" type="ORF">J2S00_003043</name>
</gene>
<name>A0ABU0CUZ7_9BACI</name>
<dbReference type="InterPro" id="IPR009061">
    <property type="entry name" value="DNA-bd_dom_put_sf"/>
</dbReference>
<sequence length="88" mass="10613">MSELKDLPEVTRSTFDTKEAAAYLGVSVDTIRRWVHKEGLPCLRMAGGRKWLFKKEYIDRWMEKRMNIDQQFEEKYEKEYGKLRILKP</sequence>
<dbReference type="InterPro" id="IPR036388">
    <property type="entry name" value="WH-like_DNA-bd_sf"/>
</dbReference>
<dbReference type="NCBIfam" id="TIGR01764">
    <property type="entry name" value="excise"/>
    <property type="match status" value="1"/>
</dbReference>
<keyword evidence="3" id="KW-1185">Reference proteome</keyword>
<comment type="caution">
    <text evidence="2">The sequence shown here is derived from an EMBL/GenBank/DDBJ whole genome shotgun (WGS) entry which is preliminary data.</text>
</comment>
<accession>A0ABU0CUZ7</accession>
<proteinExistence type="predicted"/>
<dbReference type="EMBL" id="JAUSUQ010000012">
    <property type="protein sequence ID" value="MDQ0340238.1"/>
    <property type="molecule type" value="Genomic_DNA"/>
</dbReference>